<organism evidence="1 2">
    <name type="scientific">Marchantia polymorpha</name>
    <name type="common">Common liverwort</name>
    <name type="synonym">Marchantia aquatica</name>
    <dbReference type="NCBI Taxonomy" id="3197"/>
    <lineage>
        <taxon>Eukaryota</taxon>
        <taxon>Viridiplantae</taxon>
        <taxon>Streptophyta</taxon>
        <taxon>Embryophyta</taxon>
        <taxon>Marchantiophyta</taxon>
        <taxon>Marchantiopsida</taxon>
        <taxon>Marchantiidae</taxon>
        <taxon>Marchantiales</taxon>
        <taxon>Marchantiaceae</taxon>
        <taxon>Marchantia</taxon>
    </lineage>
</organism>
<dbReference type="Proteomes" id="UP000244005">
    <property type="component" value="Unassembled WGS sequence"/>
</dbReference>
<dbReference type="EMBL" id="KZ772695">
    <property type="protein sequence ID" value="PTQ43855.1"/>
    <property type="molecule type" value="Genomic_DNA"/>
</dbReference>
<sequence length="200" mass="21594">MPILYGMSTAWKEAARPRGKWPFSVNCWPTTDFSHGTGVHHGLINSSTCLVYLKLSPIRQGRSRGRTAKLGTRGGATVLTSLTPALSFYHGRTVLGDGKAGLLSPAAGDFSAGFCPRGATALNLFWAALGERESETAREEGDRRGPVLEIGGGLDGLLRLPSKGRGETVRGEGERGLRVASRDRVRLRETRCAFGERQRN</sequence>
<reference evidence="2" key="1">
    <citation type="journal article" date="2017" name="Cell">
        <title>Insights into land plant evolution garnered from the Marchantia polymorpha genome.</title>
        <authorList>
            <person name="Bowman J.L."/>
            <person name="Kohchi T."/>
            <person name="Yamato K.T."/>
            <person name="Jenkins J."/>
            <person name="Shu S."/>
            <person name="Ishizaki K."/>
            <person name="Yamaoka S."/>
            <person name="Nishihama R."/>
            <person name="Nakamura Y."/>
            <person name="Berger F."/>
            <person name="Adam C."/>
            <person name="Aki S.S."/>
            <person name="Althoff F."/>
            <person name="Araki T."/>
            <person name="Arteaga-Vazquez M.A."/>
            <person name="Balasubrmanian S."/>
            <person name="Barry K."/>
            <person name="Bauer D."/>
            <person name="Boehm C.R."/>
            <person name="Briginshaw L."/>
            <person name="Caballero-Perez J."/>
            <person name="Catarino B."/>
            <person name="Chen F."/>
            <person name="Chiyoda S."/>
            <person name="Chovatia M."/>
            <person name="Davies K.M."/>
            <person name="Delmans M."/>
            <person name="Demura T."/>
            <person name="Dierschke T."/>
            <person name="Dolan L."/>
            <person name="Dorantes-Acosta A.E."/>
            <person name="Eklund D.M."/>
            <person name="Florent S.N."/>
            <person name="Flores-Sandoval E."/>
            <person name="Fujiyama A."/>
            <person name="Fukuzawa H."/>
            <person name="Galik B."/>
            <person name="Grimanelli D."/>
            <person name="Grimwood J."/>
            <person name="Grossniklaus U."/>
            <person name="Hamada T."/>
            <person name="Haseloff J."/>
            <person name="Hetherington A.J."/>
            <person name="Higo A."/>
            <person name="Hirakawa Y."/>
            <person name="Hundley H.N."/>
            <person name="Ikeda Y."/>
            <person name="Inoue K."/>
            <person name="Inoue S.I."/>
            <person name="Ishida S."/>
            <person name="Jia Q."/>
            <person name="Kakita M."/>
            <person name="Kanazawa T."/>
            <person name="Kawai Y."/>
            <person name="Kawashima T."/>
            <person name="Kennedy M."/>
            <person name="Kinose K."/>
            <person name="Kinoshita T."/>
            <person name="Kohara Y."/>
            <person name="Koide E."/>
            <person name="Komatsu K."/>
            <person name="Kopischke S."/>
            <person name="Kubo M."/>
            <person name="Kyozuka J."/>
            <person name="Lagercrantz U."/>
            <person name="Lin S.S."/>
            <person name="Lindquist E."/>
            <person name="Lipzen A.M."/>
            <person name="Lu C.W."/>
            <person name="De Luna E."/>
            <person name="Martienssen R.A."/>
            <person name="Minamino N."/>
            <person name="Mizutani M."/>
            <person name="Mizutani M."/>
            <person name="Mochizuki N."/>
            <person name="Monte I."/>
            <person name="Mosher R."/>
            <person name="Nagasaki H."/>
            <person name="Nakagami H."/>
            <person name="Naramoto S."/>
            <person name="Nishitani K."/>
            <person name="Ohtani M."/>
            <person name="Okamoto T."/>
            <person name="Okumura M."/>
            <person name="Phillips J."/>
            <person name="Pollak B."/>
            <person name="Reinders A."/>
            <person name="Rovekamp M."/>
            <person name="Sano R."/>
            <person name="Sawa S."/>
            <person name="Schmid M.W."/>
            <person name="Shirakawa M."/>
            <person name="Solano R."/>
            <person name="Spunde A."/>
            <person name="Suetsugu N."/>
            <person name="Sugano S."/>
            <person name="Sugiyama A."/>
            <person name="Sun R."/>
            <person name="Suzuki Y."/>
            <person name="Takenaka M."/>
            <person name="Takezawa D."/>
            <person name="Tomogane H."/>
            <person name="Tsuzuki M."/>
            <person name="Ueda T."/>
            <person name="Umeda M."/>
            <person name="Ward J.M."/>
            <person name="Watanabe Y."/>
            <person name="Yazaki K."/>
            <person name="Yokoyama R."/>
            <person name="Yoshitake Y."/>
            <person name="Yotsui I."/>
            <person name="Zachgo S."/>
            <person name="Schmutz J."/>
        </authorList>
    </citation>
    <scope>NUCLEOTIDE SEQUENCE [LARGE SCALE GENOMIC DNA]</scope>
    <source>
        <strain evidence="2">Tak-1</strain>
    </source>
</reference>
<proteinExistence type="predicted"/>
<protein>
    <submittedName>
        <fullName evidence="1">Uncharacterized protein</fullName>
    </submittedName>
</protein>
<dbReference type="Gramene" id="Mp2g11850.1">
    <property type="protein sequence ID" value="Mp2g11850.1.cds"/>
    <property type="gene ID" value="Mp2g11850"/>
</dbReference>
<dbReference type="AlphaFoldDB" id="A0A2R6XCM2"/>
<gene>
    <name evidence="1" type="ORF">MARPO_0023s0150</name>
</gene>
<evidence type="ECO:0000313" key="2">
    <source>
        <dbReference type="Proteomes" id="UP000244005"/>
    </source>
</evidence>
<evidence type="ECO:0000313" key="1">
    <source>
        <dbReference type="EMBL" id="PTQ43855.1"/>
    </source>
</evidence>
<accession>A0A2R6XCM2</accession>
<keyword evidence="2" id="KW-1185">Reference proteome</keyword>
<name>A0A2R6XCM2_MARPO</name>